<keyword evidence="15" id="KW-0539">Nucleus</keyword>
<dbReference type="Proteomes" id="UP000314985">
    <property type="component" value="Chromosome 15"/>
</dbReference>
<evidence type="ECO:0000256" key="6">
    <source>
        <dbReference type="ARBA" id="ARBA00022475"/>
    </source>
</evidence>
<feature type="region of interest" description="Disordered" evidence="23">
    <location>
        <begin position="426"/>
        <end position="445"/>
    </location>
</feature>
<dbReference type="SUPFAM" id="SSF103657">
    <property type="entry name" value="BAR/IMD domain-like"/>
    <property type="match status" value="1"/>
</dbReference>
<keyword evidence="10" id="KW-0967">Endosome</keyword>
<dbReference type="PROSITE" id="PS51021">
    <property type="entry name" value="BAR"/>
    <property type="match status" value="1"/>
</dbReference>
<dbReference type="FunFam" id="2.30.30.40:FF:000029">
    <property type="entry name" value="myc box-dependent-interacting protein 1 isoform X2"/>
    <property type="match status" value="1"/>
</dbReference>
<feature type="region of interest" description="Disordered" evidence="23">
    <location>
        <begin position="280"/>
        <end position="354"/>
    </location>
</feature>
<dbReference type="SMART" id="SM00721">
    <property type="entry name" value="BAR"/>
    <property type="match status" value="1"/>
</dbReference>
<evidence type="ECO:0000256" key="20">
    <source>
        <dbReference type="ARBA" id="ARBA00082834"/>
    </source>
</evidence>
<dbReference type="Proteomes" id="UP000694727">
    <property type="component" value="Unplaced"/>
</dbReference>
<reference evidence="26 27" key="1">
    <citation type="submission" date="2017-08" db="EMBL/GenBank/DDBJ databases">
        <title>USMARCv1.0.</title>
        <authorList>
            <person name="Hannum G.I."/>
            <person name="Koren S."/>
            <person name="Schroeder S.G."/>
            <person name="Chin S.C."/>
            <person name="Nonneman D.J."/>
            <person name="Becker S.A."/>
            <person name="Rosen B.D."/>
            <person name="Bickhart D.M."/>
            <person name="Putnam N.H."/>
            <person name="Green R.E."/>
            <person name="Tuggle C.K."/>
            <person name="Liu H."/>
            <person name="Rohrer G.A."/>
            <person name="Warr A."/>
            <person name="Hall R."/>
            <person name="Kim K."/>
            <person name="Hume D.A."/>
            <person name="Talbot R."/>
            <person name="Chow W."/>
            <person name="Howe K."/>
            <person name="Schwartz A.S."/>
            <person name="Watson M."/>
            <person name="Archibald A.L."/>
            <person name="Phillippy A.M."/>
            <person name="Smith T.P.L."/>
        </authorList>
    </citation>
    <scope>NUCLEOTIDE SEQUENCE [LARGE SCALE GENOMIC DNA]</scope>
</reference>
<evidence type="ECO:0000256" key="12">
    <source>
        <dbReference type="ARBA" id="ARBA00022990"/>
    </source>
</evidence>
<evidence type="ECO:0000256" key="8">
    <source>
        <dbReference type="ARBA" id="ARBA00022553"/>
    </source>
</evidence>
<dbReference type="InterPro" id="IPR036028">
    <property type="entry name" value="SH3-like_dom_sf"/>
</dbReference>
<dbReference type="GO" id="GO:0030315">
    <property type="term" value="C:T-tubule"/>
    <property type="evidence" value="ECO:0007669"/>
    <property type="project" value="UniProtKB-SubCell"/>
</dbReference>
<feature type="compositionally biased region" description="Low complexity" evidence="23">
    <location>
        <begin position="428"/>
        <end position="445"/>
    </location>
</feature>
<dbReference type="GO" id="GO:0030424">
    <property type="term" value="C:axon"/>
    <property type="evidence" value="ECO:0007669"/>
    <property type="project" value="UniProtKB-ARBA"/>
</dbReference>
<feature type="compositionally biased region" description="Low complexity" evidence="23">
    <location>
        <begin position="319"/>
        <end position="330"/>
    </location>
</feature>
<evidence type="ECO:0000256" key="1">
    <source>
        <dbReference type="ARBA" id="ARBA00004123"/>
    </source>
</evidence>
<keyword evidence="9" id="KW-0254">Endocytosis</keyword>
<dbReference type="Ensembl" id="ENSSSCT00055028792.1">
    <property type="protein sequence ID" value="ENSSSCP00055022942.1"/>
    <property type="gene ID" value="ENSSSCG00055013967.1"/>
</dbReference>
<dbReference type="Proteomes" id="UP000694720">
    <property type="component" value="Unplaced"/>
</dbReference>
<evidence type="ECO:0000256" key="11">
    <source>
        <dbReference type="ARBA" id="ARBA00022782"/>
    </source>
</evidence>
<evidence type="ECO:0000256" key="22">
    <source>
        <dbReference type="SAM" id="Coils"/>
    </source>
</evidence>
<keyword evidence="12" id="KW-0007">Acetylation</keyword>
<evidence type="ECO:0000256" key="7">
    <source>
        <dbReference type="ARBA" id="ARBA00022490"/>
    </source>
</evidence>
<dbReference type="InterPro" id="IPR001452">
    <property type="entry name" value="SH3_domain"/>
</dbReference>
<comment type="subcellular location">
    <subcellularLocation>
        <location evidence="16">Cell membrane</location>
        <location evidence="16">Sarcolemma</location>
        <location evidence="16">T-tubule</location>
    </subcellularLocation>
    <subcellularLocation>
        <location evidence="3">Cytoplasm</location>
    </subcellularLocation>
    <subcellularLocation>
        <location evidence="2">Endosome</location>
    </subcellularLocation>
    <subcellularLocation>
        <location evidence="1">Nucleus</location>
    </subcellularLocation>
</comment>
<dbReference type="CDD" id="cd12139">
    <property type="entry name" value="SH3_Bin1"/>
    <property type="match status" value="1"/>
</dbReference>
<dbReference type="Ensembl" id="ENSSSCT00030043136.1">
    <property type="protein sequence ID" value="ENSSSCP00030019573.1"/>
    <property type="gene ID" value="ENSSSCG00030030341.1"/>
</dbReference>
<evidence type="ECO:0000256" key="14">
    <source>
        <dbReference type="ARBA" id="ARBA00023136"/>
    </source>
</evidence>
<dbReference type="Ensembl" id="ENSSSCT00070003556.1">
    <property type="protein sequence ID" value="ENSSSCP00070002944.1"/>
    <property type="gene ID" value="ENSSSCG00070001524.1"/>
</dbReference>
<dbReference type="InterPro" id="IPR003005">
    <property type="entry name" value="Amphiphysin"/>
</dbReference>
<dbReference type="Ensembl" id="ENSSSCT00025045228.1">
    <property type="protein sequence ID" value="ENSSSCP00025019275.1"/>
    <property type="gene ID" value="ENSSSCG00025032246.1"/>
</dbReference>
<dbReference type="InterPro" id="IPR003023">
    <property type="entry name" value="Amphiphysin_2"/>
</dbReference>
<evidence type="ECO:0000256" key="16">
    <source>
        <dbReference type="ARBA" id="ARBA00024012"/>
    </source>
</evidence>
<evidence type="ECO:0000256" key="21">
    <source>
        <dbReference type="PROSITE-ProRule" id="PRU00192"/>
    </source>
</evidence>
<dbReference type="Ensembl" id="ENSSSCT00035089807.1">
    <property type="protein sequence ID" value="ENSSSCP00035037583.1"/>
    <property type="gene ID" value="ENSSSCG00035066369.1"/>
</dbReference>
<dbReference type="GO" id="GO:0006897">
    <property type="term" value="P:endocytosis"/>
    <property type="evidence" value="ECO:0007669"/>
    <property type="project" value="UniProtKB-KW"/>
</dbReference>
<feature type="domain" description="BAR" evidence="25">
    <location>
        <begin position="29"/>
        <end position="276"/>
    </location>
</feature>
<evidence type="ECO:0000256" key="10">
    <source>
        <dbReference type="ARBA" id="ARBA00022753"/>
    </source>
</evidence>
<feature type="domain" description="SH3" evidence="24">
    <location>
        <begin position="479"/>
        <end position="552"/>
    </location>
</feature>
<organism evidence="26 27">
    <name type="scientific">Sus scrofa</name>
    <name type="common">Pig</name>
    <dbReference type="NCBI Taxonomy" id="9823"/>
    <lineage>
        <taxon>Eukaryota</taxon>
        <taxon>Metazoa</taxon>
        <taxon>Chordata</taxon>
        <taxon>Craniata</taxon>
        <taxon>Vertebrata</taxon>
        <taxon>Euteleostomi</taxon>
        <taxon>Mammalia</taxon>
        <taxon>Eutheria</taxon>
        <taxon>Laurasiatheria</taxon>
        <taxon>Artiodactyla</taxon>
        <taxon>Suina</taxon>
        <taxon>Suidae</taxon>
        <taxon>Sus</taxon>
    </lineage>
</organism>
<dbReference type="InterPro" id="IPR027267">
    <property type="entry name" value="AH/BAR_dom_sf"/>
</dbReference>
<keyword evidence="11" id="KW-0221">Differentiation</keyword>
<dbReference type="Pfam" id="PF14604">
    <property type="entry name" value="SH3_9"/>
    <property type="match status" value="1"/>
</dbReference>
<evidence type="ECO:0000256" key="9">
    <source>
        <dbReference type="ARBA" id="ARBA00022583"/>
    </source>
</evidence>
<keyword evidence="6" id="KW-1003">Cell membrane</keyword>
<evidence type="ECO:0000259" key="24">
    <source>
        <dbReference type="PROSITE" id="PS50002"/>
    </source>
</evidence>
<sequence>MAEMGSKGVTAGKIASNVQKKLTRAQEKVLQKLGKADETKDEQFEQCVQNFNKQLSEGTRLQKDLRTYLASVKAMHEASKKLNECLQEVYEPDWPGRDEANKIAENNDLLWMDYHQKLVDQALLTMDTYLGQFPDIKSRIAKRGRKLVDYDSARHHFESLQTAKKKDEAKIAKPVSLLEKAAPQWCQGKLQAHLVAQTNLLRNQAEEELIKAQKVFEEMNVDLQEELPSLWNSRVGFYVNTFQSIAGLEENFHKEMSKLNQNLNDVLVSLEKQHGSNTFTVKAQPSDNAPAKGNKSPSPPPDGSPAATPEIRVNHEPEPAGAATPGAALPKSPSQLRKGPPVPPPPKHTPSKEVKQEQILSLFDDTFVPEISVTTPSQFEAPGPFSEQASLLDLDFDPLPPVASPVKAPTPSGQSIPWDLWEPAEASEVAGGAQEPGEPAASEAASSSLPAVVVETFSATVNGTVESGSAAGRLDLPPGFMFKVQAQHDYTATDTDELQLKAGDVVLVIPFQNPEEQDEGWLMGVKESDWNQHKELEKCRGVFPENFTERVQ</sequence>
<dbReference type="PRINTS" id="PR01251">
    <property type="entry name" value="AMPHIPHYSIN"/>
</dbReference>
<evidence type="ECO:0000313" key="26">
    <source>
        <dbReference type="Ensembl" id="ENSSSCP00070002944.1"/>
    </source>
</evidence>
<dbReference type="PRINTS" id="PR01253">
    <property type="entry name" value="AMPHIPHYSIN2"/>
</dbReference>
<proteinExistence type="predicted"/>
<dbReference type="InterPro" id="IPR035471">
    <property type="entry name" value="Amphiphysin-2_SH3"/>
</dbReference>
<evidence type="ECO:0000256" key="23">
    <source>
        <dbReference type="SAM" id="MobiDB-lite"/>
    </source>
</evidence>
<feature type="coiled-coil region" evidence="22">
    <location>
        <begin position="195"/>
        <end position="222"/>
    </location>
</feature>
<dbReference type="CDD" id="cd07611">
    <property type="entry name" value="BAR_Amphiphysin_I_II"/>
    <property type="match status" value="1"/>
</dbReference>
<dbReference type="SMART" id="SM00326">
    <property type="entry name" value="SH3"/>
    <property type="match status" value="1"/>
</dbReference>
<dbReference type="FunFam" id="1.20.1270.60:FF:000013">
    <property type="entry name" value="Amphiphysin isoform 2"/>
    <property type="match status" value="1"/>
</dbReference>
<dbReference type="Proteomes" id="UP000694570">
    <property type="component" value="Unplaced"/>
</dbReference>
<accession>A0A4X1SKN0</accession>
<reference evidence="26" key="2">
    <citation type="submission" date="2025-05" db="UniProtKB">
        <authorList>
            <consortium name="Ensembl"/>
        </authorList>
    </citation>
    <scope>IDENTIFICATION</scope>
</reference>
<evidence type="ECO:0000256" key="4">
    <source>
        <dbReference type="ARBA" id="ARBA00022443"/>
    </source>
</evidence>
<evidence type="ECO:0000256" key="15">
    <source>
        <dbReference type="ARBA" id="ARBA00023242"/>
    </source>
</evidence>
<keyword evidence="14" id="KW-0472">Membrane</keyword>
<evidence type="ECO:0000256" key="5">
    <source>
        <dbReference type="ARBA" id="ARBA00022473"/>
    </source>
</evidence>
<dbReference type="Pfam" id="PF03114">
    <property type="entry name" value="BAR"/>
    <property type="match status" value="1"/>
</dbReference>
<dbReference type="AlphaFoldDB" id="A0A4X1SKN0"/>
<keyword evidence="7" id="KW-0963">Cytoplasm</keyword>
<evidence type="ECO:0000256" key="19">
    <source>
        <dbReference type="ARBA" id="ARBA00080400"/>
    </source>
</evidence>
<name>A0A4X1SKN0_PIG</name>
<dbReference type="PANTHER" id="PTHR46514">
    <property type="entry name" value="AMPHIPHYSIN"/>
    <property type="match status" value="1"/>
</dbReference>
<evidence type="ECO:0000259" key="25">
    <source>
        <dbReference type="PROSITE" id="PS51021"/>
    </source>
</evidence>
<protein>
    <recommendedName>
        <fullName evidence="17">Myc box-dependent-interacting protein 1</fullName>
    </recommendedName>
    <alternativeName>
        <fullName evidence="18">Amphiphysin II</fullName>
    </alternativeName>
    <alternativeName>
        <fullName evidence="20">Amphiphysin-like protein</fullName>
    </alternativeName>
    <alternativeName>
        <fullName evidence="19">Bridging integrator 1</fullName>
    </alternativeName>
</protein>
<dbReference type="GO" id="GO:0030100">
    <property type="term" value="P:regulation of endocytosis"/>
    <property type="evidence" value="ECO:0007669"/>
    <property type="project" value="InterPro"/>
</dbReference>
<dbReference type="PANTHER" id="PTHR46514:SF4">
    <property type="entry name" value="MYC BOX-DEPENDENT-INTERACTING PROTEIN 1"/>
    <property type="match status" value="1"/>
</dbReference>
<keyword evidence="8" id="KW-0597">Phosphoprotein</keyword>
<dbReference type="Gene3D" id="1.20.1270.60">
    <property type="entry name" value="Arfaptin homology (AH) domain/BAR domain"/>
    <property type="match status" value="1"/>
</dbReference>
<keyword evidence="5" id="KW-0217">Developmental protein</keyword>
<dbReference type="GO" id="GO:0005768">
    <property type="term" value="C:endosome"/>
    <property type="evidence" value="ECO:0007669"/>
    <property type="project" value="UniProtKB-SubCell"/>
</dbReference>
<dbReference type="Proteomes" id="UP000694724">
    <property type="component" value="Unplaced"/>
</dbReference>
<dbReference type="Gene3D" id="2.30.30.40">
    <property type="entry name" value="SH3 Domains"/>
    <property type="match status" value="1"/>
</dbReference>
<evidence type="ECO:0000256" key="17">
    <source>
        <dbReference type="ARBA" id="ARBA00069394"/>
    </source>
</evidence>
<dbReference type="GO" id="GO:0005634">
    <property type="term" value="C:nucleus"/>
    <property type="evidence" value="ECO:0007669"/>
    <property type="project" value="UniProtKB-SubCell"/>
</dbReference>
<dbReference type="PROSITE" id="PS50002">
    <property type="entry name" value="SH3"/>
    <property type="match status" value="1"/>
</dbReference>
<dbReference type="GO" id="GO:0030154">
    <property type="term" value="P:cell differentiation"/>
    <property type="evidence" value="ECO:0007669"/>
    <property type="project" value="UniProtKB-KW"/>
</dbReference>
<dbReference type="GO" id="GO:0051649">
    <property type="term" value="P:establishment of localization in cell"/>
    <property type="evidence" value="ECO:0007669"/>
    <property type="project" value="UniProtKB-ARBA"/>
</dbReference>
<evidence type="ECO:0000256" key="13">
    <source>
        <dbReference type="ARBA" id="ARBA00023054"/>
    </source>
</evidence>
<keyword evidence="13 22" id="KW-0175">Coiled coil</keyword>
<dbReference type="PRINTS" id="PR00452">
    <property type="entry name" value="SH3DOMAIN"/>
</dbReference>
<keyword evidence="4 21" id="KW-0728">SH3 domain</keyword>
<evidence type="ECO:0000256" key="3">
    <source>
        <dbReference type="ARBA" id="ARBA00004496"/>
    </source>
</evidence>
<gene>
    <name evidence="26" type="primary">BIN1</name>
</gene>
<dbReference type="SUPFAM" id="SSF50044">
    <property type="entry name" value="SH3-domain"/>
    <property type="match status" value="1"/>
</dbReference>
<evidence type="ECO:0000313" key="27">
    <source>
        <dbReference type="Proteomes" id="UP000314985"/>
    </source>
</evidence>
<evidence type="ECO:0000256" key="18">
    <source>
        <dbReference type="ARBA" id="ARBA00077838"/>
    </source>
</evidence>
<dbReference type="InterPro" id="IPR004148">
    <property type="entry name" value="BAR_dom"/>
</dbReference>
<evidence type="ECO:0000256" key="2">
    <source>
        <dbReference type="ARBA" id="ARBA00004177"/>
    </source>
</evidence>